<keyword evidence="2" id="KW-0472">Membrane</keyword>
<dbReference type="PANTHER" id="PTHR33133:SF1">
    <property type="entry name" value="EXPRESSED PROTEIN-RELATED"/>
    <property type="match status" value="1"/>
</dbReference>
<evidence type="ECO:0000313" key="5">
    <source>
        <dbReference type="Proteomes" id="UP000184452"/>
    </source>
</evidence>
<keyword evidence="5" id="KW-1185">Reference proteome</keyword>
<sequence>MTQEDDHRNPSGGAPEEPADGTSPAAGAGEGAGSAESWAAPGGAGPGGPAPQAPRPPSLAPHEGAPAAGGAPAGHAAPGSGQAPGYPQQPGYGPTGPQAPGQGFAAPGSGQAPGYGPPGYGPRPDQGQWAGPPTGPQAGHWRSAPGQYPPPGYGHAPPQAPKPGVVALRPMTLGDILNGAFTLIRRNPKTMVGLSLIIMAVSSIVSSIGFSGYMADYGTFMDQVMNDPMSIDSDDPLPFSLWSILTLYGGAFVNYAGVVFLTGLLTTTVGMAVLGRTLAPGEAWAAFRGRIGPAVGVAVLQLLIGLALSAVIVLLLVGGVFAGAMLAVAGSEGAGIAVMLLSVVAGLVGGVALGAWILIRLYFAMPVVVLERVSAGQALARSWRLTRGSWWRVFGIVLLSSLLIGIVTNLLSMPFSIAGIVPIFLAPEALWSTVASGAIIYLGNVLIYSVSTPFTVGVTTLLYVDLRMRREGLDLRLHTAALSGRDVGPEIYLPERQA</sequence>
<evidence type="ECO:0000256" key="1">
    <source>
        <dbReference type="SAM" id="MobiDB-lite"/>
    </source>
</evidence>
<feature type="region of interest" description="Disordered" evidence="1">
    <location>
        <begin position="1"/>
        <end position="164"/>
    </location>
</feature>
<feature type="compositionally biased region" description="Pro residues" evidence="1">
    <location>
        <begin position="48"/>
        <end position="59"/>
    </location>
</feature>
<dbReference type="STRING" id="758803.SAMN05421803_1034"/>
<dbReference type="OrthoDB" id="121140at2"/>
<evidence type="ECO:0000313" key="4">
    <source>
        <dbReference type="EMBL" id="SHI96208.1"/>
    </source>
</evidence>
<dbReference type="PANTHER" id="PTHR33133">
    <property type="entry name" value="OS08G0107100 PROTEIN-RELATED"/>
    <property type="match status" value="1"/>
</dbReference>
<feature type="transmembrane region" description="Helical" evidence="2">
    <location>
        <begin position="334"/>
        <end position="359"/>
    </location>
</feature>
<dbReference type="AlphaFoldDB" id="A0A1M6FEQ1"/>
<feature type="transmembrane region" description="Helical" evidence="2">
    <location>
        <begin position="295"/>
        <end position="328"/>
    </location>
</feature>
<evidence type="ECO:0000256" key="2">
    <source>
        <dbReference type="SAM" id="Phobius"/>
    </source>
</evidence>
<dbReference type="Pfam" id="PF10110">
    <property type="entry name" value="GPDPase_memb"/>
    <property type="match status" value="1"/>
</dbReference>
<dbReference type="InterPro" id="IPR018476">
    <property type="entry name" value="GlyceroP-diester-Pdiesterase_M"/>
</dbReference>
<dbReference type="Proteomes" id="UP000184452">
    <property type="component" value="Unassembled WGS sequence"/>
</dbReference>
<feature type="compositionally biased region" description="Low complexity" evidence="1">
    <location>
        <begin position="23"/>
        <end position="41"/>
    </location>
</feature>
<keyword evidence="2" id="KW-0812">Transmembrane</keyword>
<keyword evidence="2" id="KW-1133">Transmembrane helix</keyword>
<name>A0A1M6FEQ1_9ACTN</name>
<feature type="compositionally biased region" description="Low complexity" evidence="1">
    <location>
        <begin position="60"/>
        <end position="114"/>
    </location>
</feature>
<dbReference type="EMBL" id="FQZK01000003">
    <property type="protein sequence ID" value="SHI96208.1"/>
    <property type="molecule type" value="Genomic_DNA"/>
</dbReference>
<reference evidence="4 5" key="1">
    <citation type="submission" date="2016-11" db="EMBL/GenBank/DDBJ databases">
        <authorList>
            <person name="Jaros S."/>
            <person name="Januszkiewicz K."/>
            <person name="Wedrychowicz H."/>
        </authorList>
    </citation>
    <scope>NUCLEOTIDE SEQUENCE [LARGE SCALE GENOMIC DNA]</scope>
    <source>
        <strain evidence="4 5">CGMCC 4.5723</strain>
    </source>
</reference>
<protein>
    <submittedName>
        <fullName evidence="4">Membrane domain of glycerophosphoryl diester phosphodiesterase</fullName>
    </submittedName>
</protein>
<feature type="transmembrane region" description="Helical" evidence="2">
    <location>
        <begin position="393"/>
        <end position="426"/>
    </location>
</feature>
<feature type="transmembrane region" description="Helical" evidence="2">
    <location>
        <begin position="438"/>
        <end position="464"/>
    </location>
</feature>
<accession>A0A1M6FEQ1</accession>
<gene>
    <name evidence="4" type="ORF">SAMN05421803_1034</name>
</gene>
<dbReference type="RefSeq" id="WP_073376519.1">
    <property type="nucleotide sequence ID" value="NZ_FQZK01000003.1"/>
</dbReference>
<feature type="transmembrane region" description="Helical" evidence="2">
    <location>
        <begin position="192"/>
        <end position="215"/>
    </location>
</feature>
<evidence type="ECO:0000259" key="3">
    <source>
        <dbReference type="Pfam" id="PF10110"/>
    </source>
</evidence>
<feature type="domain" description="Glycerophosphoryl diester phosphodiesterase membrane" evidence="3">
    <location>
        <begin position="351"/>
        <end position="468"/>
    </location>
</feature>
<proteinExistence type="predicted"/>
<organism evidence="4 5">
    <name type="scientific">Nocardiopsis flavescens</name>
    <dbReference type="NCBI Taxonomy" id="758803"/>
    <lineage>
        <taxon>Bacteria</taxon>
        <taxon>Bacillati</taxon>
        <taxon>Actinomycetota</taxon>
        <taxon>Actinomycetes</taxon>
        <taxon>Streptosporangiales</taxon>
        <taxon>Nocardiopsidaceae</taxon>
        <taxon>Nocardiopsis</taxon>
    </lineage>
</organism>